<keyword evidence="2" id="KW-1185">Reference proteome</keyword>
<organism evidence="1 2">
    <name type="scientific">Paraherbaspirillum soli</name>
    <dbReference type="NCBI Taxonomy" id="631222"/>
    <lineage>
        <taxon>Bacteria</taxon>
        <taxon>Pseudomonadati</taxon>
        <taxon>Pseudomonadota</taxon>
        <taxon>Betaproteobacteria</taxon>
        <taxon>Burkholderiales</taxon>
        <taxon>Oxalobacteraceae</taxon>
        <taxon>Paraherbaspirillum</taxon>
    </lineage>
</organism>
<gene>
    <name evidence="1" type="ORF">ACFPM8_04040</name>
</gene>
<dbReference type="Proteomes" id="UP001596045">
    <property type="component" value="Unassembled WGS sequence"/>
</dbReference>
<evidence type="ECO:0000313" key="2">
    <source>
        <dbReference type="Proteomes" id="UP001596045"/>
    </source>
</evidence>
<reference evidence="2" key="1">
    <citation type="journal article" date="2019" name="Int. J. Syst. Evol. Microbiol.">
        <title>The Global Catalogue of Microorganisms (GCM) 10K type strain sequencing project: providing services to taxonomists for standard genome sequencing and annotation.</title>
        <authorList>
            <consortium name="The Broad Institute Genomics Platform"/>
            <consortium name="The Broad Institute Genome Sequencing Center for Infectious Disease"/>
            <person name="Wu L."/>
            <person name="Ma J."/>
        </authorList>
    </citation>
    <scope>NUCLEOTIDE SEQUENCE [LARGE SCALE GENOMIC DNA]</scope>
    <source>
        <strain evidence="2">JCM 17066</strain>
    </source>
</reference>
<accession>A0ABW0M510</accession>
<dbReference type="RefSeq" id="WP_378995212.1">
    <property type="nucleotide sequence ID" value="NZ_JBHSMT010000008.1"/>
</dbReference>
<comment type="caution">
    <text evidence="1">The sequence shown here is derived from an EMBL/GenBank/DDBJ whole genome shotgun (WGS) entry which is preliminary data.</text>
</comment>
<evidence type="ECO:0000313" key="1">
    <source>
        <dbReference type="EMBL" id="MFC5473120.1"/>
    </source>
</evidence>
<name>A0ABW0M510_9BURK</name>
<dbReference type="EMBL" id="JBHSMT010000008">
    <property type="protein sequence ID" value="MFC5473120.1"/>
    <property type="molecule type" value="Genomic_DNA"/>
</dbReference>
<protein>
    <recommendedName>
        <fullName evidence="3">Fe2OG dioxygenase domain-containing protein</fullName>
    </recommendedName>
</protein>
<sequence length="256" mass="28683">MDLETTVGLSEKLLGFAEQLSPNERDALKFQLSVASANELENDFEISHSPEKRSRFSEFLRCTLAIQPFRERVPKYGIVYRGRPDFMTDDLVQQLRAEALSFRPQAKENYEQFIVTVDTPDDSTVCEKLAASDDLYRLVTQHAGPCQHSYISSYIYYEVAGQCSKPHVDNAFTSVTVMIGLRNDQLDPAAPSSTSIVYWPDSPPMEYRLEPGELAIFFGVCVLHGRSPISAGETVHSLLLSFQPRMDNEIGSNASS</sequence>
<evidence type="ECO:0008006" key="3">
    <source>
        <dbReference type="Google" id="ProtNLM"/>
    </source>
</evidence>
<proteinExistence type="predicted"/>